<keyword evidence="18" id="KW-0511">Multifunctional enzyme</keyword>
<evidence type="ECO:0000256" key="11">
    <source>
        <dbReference type="ARBA" id="ARBA00022839"/>
    </source>
</evidence>
<keyword evidence="11" id="KW-0269">Exonuclease</keyword>
<evidence type="ECO:0000256" key="20">
    <source>
        <dbReference type="ARBA" id="ARBA00034003"/>
    </source>
</evidence>
<keyword evidence="13" id="KW-0239">DNA-directed DNA polymerase</keyword>
<evidence type="ECO:0000256" key="15">
    <source>
        <dbReference type="ARBA" id="ARBA00023172"/>
    </source>
</evidence>
<evidence type="ECO:0000313" key="23">
    <source>
        <dbReference type="EMBL" id="MXO69955.1"/>
    </source>
</evidence>
<dbReference type="Gene3D" id="3.90.920.10">
    <property type="entry name" value="DNA primase, PRIM domain"/>
    <property type="match status" value="1"/>
</dbReference>
<dbReference type="GO" id="GO:0016874">
    <property type="term" value="F:ligase activity"/>
    <property type="evidence" value="ECO:0007669"/>
    <property type="project" value="UniProtKB-KW"/>
</dbReference>
<gene>
    <name evidence="23" type="primary">ligD</name>
    <name evidence="23" type="ORF">GRI72_14140</name>
</gene>
<keyword evidence="15" id="KW-0233">DNA recombination</keyword>
<keyword evidence="14" id="KW-0238">DNA-binding</keyword>
<dbReference type="SUPFAM" id="SSF56091">
    <property type="entry name" value="DNA ligase/mRNA capping enzyme, catalytic domain"/>
    <property type="match status" value="1"/>
</dbReference>
<protein>
    <recommendedName>
        <fullName evidence="2">DNA ligase (ATP)</fullName>
        <ecNumber evidence="2">6.5.1.1</ecNumber>
    </recommendedName>
    <alternativeName>
        <fullName evidence="19">NHEJ DNA polymerase</fullName>
    </alternativeName>
</protein>
<evidence type="ECO:0000256" key="7">
    <source>
        <dbReference type="ARBA" id="ARBA00022723"/>
    </source>
</evidence>
<sequence>MAAGGDRGGDLGRHADAAGLRRTALVPRRGRNAVSKRDPLAEYNRKRDFAKTAEPAGKRASGEGGNRFIVQKHAATRLHWDFRLEADGVLKSWAVTKGPCPDPDVKRLAVRTEDHPMSYADFEGTIPKGEYGGGTVMLWDRGTWAPVEGKSWKDIEKGHLHFTLDGERMKGEWLLVRMKKKPGEKRENWLLRKIDDEHAEPGDMLVERELTSVLTGRAMAEIAADKQGEHSLEGKSGAAFAKEMAKAGEHNAKKAPKTRKKPARKGGAGKPPPFRKLQLATLVDAVPAGNGWMHEIKFDGYRALVAAAGGTVRVHTRSGKDWSEKFAPLARAFAALDLPPCLIDGEIVAYDTAGNPDFSSLQRVLKRGHGAQGEGDRLAFHAFDLLEADGEDLAGLPNVERKERLEALLDGVEAPIHVADHVIGAGEKLYRAMCDAAQEGIISKAIDAPYRGSRTRNWVKVKCTLRQEFVIVGWKASRAKGRPFASLLLAQHEGAGEDARLVYKGNVGTGFSHETLEDLAAKMKRLERKTPPVEVDRASARQVTWVTPKLVAEIAFSEFTADGNVRHGSFLGLRSDKDADEVRPEKADPAPAREAAQDVEISSRERVIFPDAKCTKGDLADYYADVAPLMLPFAGQRPVSLVRCPQGRAKKCFFQKHDSGSFGPHVRHVPIAEKKGGTEDYLYLEDAAGLLACVQMGTIEFHGWGARSGDVERPDRMIFDLDPDEGLDFADVKQAAQDLRRKLADIGLTSHAMLTGGKGVHVVVPLTPGHSWDAHKDFARRFAEALSMAEPDRFTATMSKAKRKGKIFIDWLRNQRGSTAVVPYSARAREGAPVAAPIAWGELKSFDDAKPFTIADAAKLHARAKSKSLAGWGFAEQRLPDI</sequence>
<feature type="compositionally biased region" description="Basic and acidic residues" evidence="21">
    <location>
        <begin position="7"/>
        <end position="16"/>
    </location>
</feature>
<evidence type="ECO:0000256" key="14">
    <source>
        <dbReference type="ARBA" id="ARBA00023125"/>
    </source>
</evidence>
<dbReference type="Proteomes" id="UP000444401">
    <property type="component" value="Unassembled WGS sequence"/>
</dbReference>
<dbReference type="InterPro" id="IPR033651">
    <property type="entry name" value="PaeLigD_Pol-like"/>
</dbReference>
<keyword evidence="5" id="KW-0548">Nucleotidyltransferase</keyword>
<keyword evidence="10" id="KW-0378">Hydrolase</keyword>
<dbReference type="Pfam" id="PF13298">
    <property type="entry name" value="LigD_N"/>
    <property type="match status" value="1"/>
</dbReference>
<evidence type="ECO:0000256" key="6">
    <source>
        <dbReference type="ARBA" id="ARBA00022722"/>
    </source>
</evidence>
<reference evidence="23 24" key="1">
    <citation type="submission" date="2019-12" db="EMBL/GenBank/DDBJ databases">
        <title>Genomic-based taxomic classification of the family Erythrobacteraceae.</title>
        <authorList>
            <person name="Xu L."/>
        </authorList>
    </citation>
    <scope>NUCLEOTIDE SEQUENCE [LARGE SCALE GENOMIC DNA]</scope>
    <source>
        <strain evidence="23 24">H32</strain>
    </source>
</reference>
<dbReference type="PROSITE" id="PS50160">
    <property type="entry name" value="DNA_LIGASE_A3"/>
    <property type="match status" value="1"/>
</dbReference>
<evidence type="ECO:0000313" key="24">
    <source>
        <dbReference type="Proteomes" id="UP000444401"/>
    </source>
</evidence>
<evidence type="ECO:0000256" key="12">
    <source>
        <dbReference type="ARBA" id="ARBA00022840"/>
    </source>
</evidence>
<keyword evidence="24" id="KW-1185">Reference proteome</keyword>
<evidence type="ECO:0000256" key="17">
    <source>
        <dbReference type="ARBA" id="ARBA00023211"/>
    </source>
</evidence>
<dbReference type="InterPro" id="IPR014145">
    <property type="entry name" value="LigD_pol_dom"/>
</dbReference>
<dbReference type="InterPro" id="IPR014143">
    <property type="entry name" value="NHEJ_ligase_prk"/>
</dbReference>
<keyword evidence="4" id="KW-0808">Transferase</keyword>
<dbReference type="InterPro" id="IPR012310">
    <property type="entry name" value="DNA_ligase_ATP-dep_cent"/>
</dbReference>
<dbReference type="Pfam" id="PF21686">
    <property type="entry name" value="LigD_Prim-Pol"/>
    <property type="match status" value="1"/>
</dbReference>
<dbReference type="InterPro" id="IPR014144">
    <property type="entry name" value="LigD_PE_domain"/>
</dbReference>
<feature type="region of interest" description="Disordered" evidence="21">
    <location>
        <begin position="1"/>
        <end position="64"/>
    </location>
</feature>
<dbReference type="Gene3D" id="3.30.1490.70">
    <property type="match status" value="1"/>
</dbReference>
<keyword evidence="6" id="KW-0540">Nuclease</keyword>
<evidence type="ECO:0000256" key="21">
    <source>
        <dbReference type="SAM" id="MobiDB-lite"/>
    </source>
</evidence>
<keyword evidence="8" id="KW-0547">Nucleotide-binding</keyword>
<dbReference type="CDD" id="cd07906">
    <property type="entry name" value="Adenylation_DNA_ligase_LigD_LigC"/>
    <property type="match status" value="1"/>
</dbReference>
<dbReference type="InterPro" id="IPR014146">
    <property type="entry name" value="LigD_ligase_dom"/>
</dbReference>
<dbReference type="Pfam" id="PF04679">
    <property type="entry name" value="DNA_ligase_A_C"/>
    <property type="match status" value="1"/>
</dbReference>
<keyword evidence="9" id="KW-0227">DNA damage</keyword>
<keyword evidence="17" id="KW-0464">Manganese</keyword>
<feature type="compositionally biased region" description="Basic and acidic residues" evidence="21">
    <location>
        <begin position="243"/>
        <end position="252"/>
    </location>
</feature>
<keyword evidence="7" id="KW-0479">Metal-binding</keyword>
<dbReference type="PANTHER" id="PTHR42705:SF2">
    <property type="entry name" value="BIFUNCTIONAL NON-HOMOLOGOUS END JOINING PROTEIN LIGD"/>
    <property type="match status" value="1"/>
</dbReference>
<feature type="domain" description="ATP-dependent DNA ligase family profile" evidence="22">
    <location>
        <begin position="371"/>
        <end position="462"/>
    </location>
</feature>
<evidence type="ECO:0000256" key="4">
    <source>
        <dbReference type="ARBA" id="ARBA00022679"/>
    </source>
</evidence>
<evidence type="ECO:0000256" key="9">
    <source>
        <dbReference type="ARBA" id="ARBA00022763"/>
    </source>
</evidence>
<evidence type="ECO:0000256" key="2">
    <source>
        <dbReference type="ARBA" id="ARBA00012727"/>
    </source>
</evidence>
<comment type="caution">
    <text evidence="23">The sequence shown here is derived from an EMBL/GenBank/DDBJ whole genome shotgun (WGS) entry which is preliminary data.</text>
</comment>
<organism evidence="23 24">
    <name type="scientific">Pelagerythrobacter marinus</name>
    <dbReference type="NCBI Taxonomy" id="538382"/>
    <lineage>
        <taxon>Bacteria</taxon>
        <taxon>Pseudomonadati</taxon>
        <taxon>Pseudomonadota</taxon>
        <taxon>Alphaproteobacteria</taxon>
        <taxon>Sphingomonadales</taxon>
        <taxon>Erythrobacteraceae</taxon>
        <taxon>Pelagerythrobacter</taxon>
    </lineage>
</organism>
<keyword evidence="12" id="KW-0067">ATP-binding</keyword>
<dbReference type="InterPro" id="IPR052171">
    <property type="entry name" value="NHEJ_LigD"/>
</dbReference>
<evidence type="ECO:0000256" key="8">
    <source>
        <dbReference type="ARBA" id="ARBA00022741"/>
    </source>
</evidence>
<accession>A0ABW9UZA6</accession>
<dbReference type="InterPro" id="IPR012309">
    <property type="entry name" value="DNA_ligase_ATP-dep_C"/>
</dbReference>
<evidence type="ECO:0000256" key="16">
    <source>
        <dbReference type="ARBA" id="ARBA00023204"/>
    </source>
</evidence>
<evidence type="ECO:0000256" key="3">
    <source>
        <dbReference type="ARBA" id="ARBA00022598"/>
    </source>
</evidence>
<dbReference type="CDD" id="cd07971">
    <property type="entry name" value="OBF_DNA_ligase_LigD"/>
    <property type="match status" value="1"/>
</dbReference>
<dbReference type="NCBIfam" id="TIGR02776">
    <property type="entry name" value="NHEJ_ligase_prk"/>
    <property type="match status" value="1"/>
</dbReference>
<dbReference type="NCBIfam" id="TIGR02777">
    <property type="entry name" value="LigD_PE_dom"/>
    <property type="match status" value="1"/>
</dbReference>
<proteinExistence type="predicted"/>
<keyword evidence="16" id="KW-0234">DNA repair</keyword>
<dbReference type="Gene3D" id="2.40.50.140">
    <property type="entry name" value="Nucleic acid-binding proteins"/>
    <property type="match status" value="1"/>
</dbReference>
<feature type="compositionally biased region" description="Basic and acidic residues" evidence="21">
    <location>
        <begin position="35"/>
        <end position="61"/>
    </location>
</feature>
<comment type="catalytic activity">
    <reaction evidence="20">
        <text>ATP + (deoxyribonucleotide)n-3'-hydroxyl + 5'-phospho-(deoxyribonucleotide)m = (deoxyribonucleotide)n+m + AMP + diphosphate.</text>
        <dbReference type="EC" id="6.5.1.1"/>
    </reaction>
</comment>
<evidence type="ECO:0000256" key="10">
    <source>
        <dbReference type="ARBA" id="ARBA00022801"/>
    </source>
</evidence>
<dbReference type="Gene3D" id="3.30.470.30">
    <property type="entry name" value="DNA ligase/mRNA capping enzyme"/>
    <property type="match status" value="1"/>
</dbReference>
<dbReference type="NCBIfam" id="NF004628">
    <property type="entry name" value="PRK05972.1"/>
    <property type="match status" value="1"/>
</dbReference>
<dbReference type="NCBIfam" id="TIGR02779">
    <property type="entry name" value="NHEJ_ligase_lig"/>
    <property type="match status" value="1"/>
</dbReference>
<evidence type="ECO:0000256" key="13">
    <source>
        <dbReference type="ARBA" id="ARBA00022932"/>
    </source>
</evidence>
<comment type="cofactor">
    <cofactor evidence="1">
        <name>Mn(2+)</name>
        <dbReference type="ChEBI" id="CHEBI:29035"/>
    </cofactor>
</comment>
<evidence type="ECO:0000256" key="1">
    <source>
        <dbReference type="ARBA" id="ARBA00001936"/>
    </source>
</evidence>
<dbReference type="NCBIfam" id="TIGR02778">
    <property type="entry name" value="ligD_pol"/>
    <property type="match status" value="1"/>
</dbReference>
<evidence type="ECO:0000256" key="19">
    <source>
        <dbReference type="ARBA" id="ARBA00029943"/>
    </source>
</evidence>
<feature type="compositionally biased region" description="Basic residues" evidence="21">
    <location>
        <begin position="253"/>
        <end position="264"/>
    </location>
</feature>
<evidence type="ECO:0000256" key="5">
    <source>
        <dbReference type="ARBA" id="ARBA00022695"/>
    </source>
</evidence>
<keyword evidence="3 23" id="KW-0436">Ligase</keyword>
<dbReference type="EMBL" id="WTYO01000009">
    <property type="protein sequence ID" value="MXO69955.1"/>
    <property type="molecule type" value="Genomic_DNA"/>
</dbReference>
<dbReference type="SUPFAM" id="SSF50249">
    <property type="entry name" value="Nucleic acid-binding proteins"/>
    <property type="match status" value="1"/>
</dbReference>
<feature type="region of interest" description="Disordered" evidence="21">
    <location>
        <begin position="243"/>
        <end position="274"/>
    </location>
</feature>
<dbReference type="InterPro" id="IPR012340">
    <property type="entry name" value="NA-bd_OB-fold"/>
</dbReference>
<evidence type="ECO:0000256" key="18">
    <source>
        <dbReference type="ARBA" id="ARBA00023268"/>
    </source>
</evidence>
<evidence type="ECO:0000259" key="22">
    <source>
        <dbReference type="PROSITE" id="PS50160"/>
    </source>
</evidence>
<dbReference type="PANTHER" id="PTHR42705">
    <property type="entry name" value="BIFUNCTIONAL NON-HOMOLOGOUS END JOINING PROTEIN LIGD"/>
    <property type="match status" value="1"/>
</dbReference>
<dbReference type="CDD" id="cd04862">
    <property type="entry name" value="PaeLigD_Pol_like"/>
    <property type="match status" value="1"/>
</dbReference>
<dbReference type="Pfam" id="PF01068">
    <property type="entry name" value="DNA_ligase_A_M"/>
    <property type="match status" value="1"/>
</dbReference>
<name>A0ABW9UZA6_9SPHN</name>
<dbReference type="EC" id="6.5.1.1" evidence="2"/>